<dbReference type="PROSITE" id="PS50089">
    <property type="entry name" value="ZF_RING_2"/>
    <property type="match status" value="1"/>
</dbReference>
<dbReference type="PANTHER" id="PTHR22765">
    <property type="entry name" value="RING FINGER AND PROTEASE ASSOCIATED DOMAIN-CONTAINING"/>
    <property type="match status" value="1"/>
</dbReference>
<accession>A0ABD2JVS1</accession>
<keyword evidence="1 3" id="KW-0479">Metal-binding</keyword>
<feature type="transmembrane region" description="Helical" evidence="4">
    <location>
        <begin position="271"/>
        <end position="290"/>
    </location>
</feature>
<organism evidence="7 8">
    <name type="scientific">Heterodera trifolii</name>
    <dbReference type="NCBI Taxonomy" id="157864"/>
    <lineage>
        <taxon>Eukaryota</taxon>
        <taxon>Metazoa</taxon>
        <taxon>Ecdysozoa</taxon>
        <taxon>Nematoda</taxon>
        <taxon>Chromadorea</taxon>
        <taxon>Rhabditida</taxon>
        <taxon>Tylenchina</taxon>
        <taxon>Tylenchomorpha</taxon>
        <taxon>Tylenchoidea</taxon>
        <taxon>Heteroderidae</taxon>
        <taxon>Heteroderinae</taxon>
        <taxon>Heterodera</taxon>
    </lineage>
</organism>
<dbReference type="InterPro" id="IPR001841">
    <property type="entry name" value="Znf_RING"/>
</dbReference>
<keyword evidence="8" id="KW-1185">Reference proteome</keyword>
<dbReference type="GO" id="GO:0008270">
    <property type="term" value="F:zinc ion binding"/>
    <property type="evidence" value="ECO:0007669"/>
    <property type="project" value="UniProtKB-KW"/>
</dbReference>
<keyword evidence="4" id="KW-1133">Transmembrane helix</keyword>
<evidence type="ECO:0000313" key="8">
    <source>
        <dbReference type="Proteomes" id="UP001620626"/>
    </source>
</evidence>
<keyword evidence="1 3" id="KW-0863">Zinc-finger</keyword>
<sequence>MELFFALSLLRFFLANCSFILINGAGSSNKSQGISNTSKVKASSVKLADLFALDPLRVTLADLIKEERNGEMGDQVEKKRTLAELIKIEKIREDEFDQLMDEMRENERLVEEVFEPQQQNAQQIQKNEKMFDGKEEKYRKIMAIKEKDPLLGRIMQKLQLIIKEMKGGQYSENLKEYLQFVIDVLALRKGIPSEKIVPLQNMSNLQILASLIQLYREEKMANEKKRGNFGKENPEKSDKRMEQMLQLLRTAIDNKNGHGQMKPKRRKKRDLGKCFCSFILCFFVFVIMPITNLKNNLSNAIVTTLKLDEESKISRALDNLSVQNNNTEAEECPICLESFELGKKNPVLKCSHMYHKKCITEWMKQSKNICPMCRADLFKITFFKAKPIVKKKSKNQPKITNEIHSDV</sequence>
<dbReference type="Proteomes" id="UP001620626">
    <property type="component" value="Unassembled WGS sequence"/>
</dbReference>
<keyword evidence="2" id="KW-0862">Zinc</keyword>
<protein>
    <recommendedName>
        <fullName evidence="6">RING-type domain-containing protein</fullName>
    </recommendedName>
</protein>
<reference evidence="7 8" key="1">
    <citation type="submission" date="2024-10" db="EMBL/GenBank/DDBJ databases">
        <authorList>
            <person name="Kim D."/>
        </authorList>
    </citation>
    <scope>NUCLEOTIDE SEQUENCE [LARGE SCALE GENOMIC DNA]</scope>
    <source>
        <strain evidence="7">BH-2024</strain>
    </source>
</reference>
<dbReference type="SMART" id="SM00184">
    <property type="entry name" value="RING"/>
    <property type="match status" value="1"/>
</dbReference>
<evidence type="ECO:0000256" key="4">
    <source>
        <dbReference type="SAM" id="Phobius"/>
    </source>
</evidence>
<dbReference type="EMBL" id="JBICBT010000893">
    <property type="protein sequence ID" value="KAL3094663.1"/>
    <property type="molecule type" value="Genomic_DNA"/>
</dbReference>
<dbReference type="InterPro" id="IPR051826">
    <property type="entry name" value="E3_ubiquitin-ligase_domain"/>
</dbReference>
<keyword evidence="5" id="KW-0732">Signal</keyword>
<dbReference type="AlphaFoldDB" id="A0ABD2JVS1"/>
<keyword evidence="4" id="KW-0472">Membrane</keyword>
<dbReference type="Pfam" id="PF13639">
    <property type="entry name" value="zf-RING_2"/>
    <property type="match status" value="1"/>
</dbReference>
<feature type="signal peptide" evidence="5">
    <location>
        <begin position="1"/>
        <end position="17"/>
    </location>
</feature>
<evidence type="ECO:0000256" key="1">
    <source>
        <dbReference type="ARBA" id="ARBA00022771"/>
    </source>
</evidence>
<evidence type="ECO:0000259" key="6">
    <source>
        <dbReference type="PROSITE" id="PS50089"/>
    </source>
</evidence>
<evidence type="ECO:0000256" key="3">
    <source>
        <dbReference type="PROSITE-ProRule" id="PRU00175"/>
    </source>
</evidence>
<gene>
    <name evidence="7" type="ORF">niasHT_023977</name>
</gene>
<dbReference type="SMART" id="SM01197">
    <property type="entry name" value="FANCL_C"/>
    <property type="match status" value="1"/>
</dbReference>
<evidence type="ECO:0000256" key="5">
    <source>
        <dbReference type="SAM" id="SignalP"/>
    </source>
</evidence>
<feature type="domain" description="RING-type" evidence="6">
    <location>
        <begin position="332"/>
        <end position="374"/>
    </location>
</feature>
<evidence type="ECO:0000313" key="7">
    <source>
        <dbReference type="EMBL" id="KAL3094663.1"/>
    </source>
</evidence>
<evidence type="ECO:0000256" key="2">
    <source>
        <dbReference type="ARBA" id="ARBA00022833"/>
    </source>
</evidence>
<keyword evidence="4" id="KW-0812">Transmembrane</keyword>
<comment type="caution">
    <text evidence="7">The sequence shown here is derived from an EMBL/GenBank/DDBJ whole genome shotgun (WGS) entry which is preliminary data.</text>
</comment>
<feature type="chain" id="PRO_5044838041" description="RING-type domain-containing protein" evidence="5">
    <location>
        <begin position="18"/>
        <end position="407"/>
    </location>
</feature>
<name>A0ABD2JVS1_9BILA</name>
<dbReference type="CDD" id="cd16473">
    <property type="entry name" value="RING-H2_RNF103"/>
    <property type="match status" value="1"/>
</dbReference>
<dbReference type="SUPFAM" id="SSF57850">
    <property type="entry name" value="RING/U-box"/>
    <property type="match status" value="1"/>
</dbReference>
<dbReference type="InterPro" id="IPR013083">
    <property type="entry name" value="Znf_RING/FYVE/PHD"/>
</dbReference>
<dbReference type="PANTHER" id="PTHR22765:SF416">
    <property type="entry name" value="E3 UBIQUITIN-PROTEIN LIGASE GODZILLA"/>
    <property type="match status" value="1"/>
</dbReference>
<proteinExistence type="predicted"/>
<dbReference type="Gene3D" id="3.30.40.10">
    <property type="entry name" value="Zinc/RING finger domain, C3HC4 (zinc finger)"/>
    <property type="match status" value="1"/>
</dbReference>